<protein>
    <submittedName>
        <fullName evidence="2">Uncharacterized protein</fullName>
    </submittedName>
</protein>
<proteinExistence type="predicted"/>
<comment type="caution">
    <text evidence="2">The sequence shown here is derived from an EMBL/GenBank/DDBJ whole genome shotgun (WGS) entry which is preliminary data.</text>
</comment>
<gene>
    <name evidence="2" type="ORF">DVH24_000114</name>
</gene>
<reference evidence="2 3" key="1">
    <citation type="submission" date="2018-10" db="EMBL/GenBank/DDBJ databases">
        <title>A high-quality apple genome assembly.</title>
        <authorList>
            <person name="Hu J."/>
        </authorList>
    </citation>
    <scope>NUCLEOTIDE SEQUENCE [LARGE SCALE GENOMIC DNA]</scope>
    <source>
        <strain evidence="3">cv. HFTH1</strain>
        <tissue evidence="2">Young leaf</tissue>
    </source>
</reference>
<feature type="compositionally biased region" description="Basic and acidic residues" evidence="1">
    <location>
        <begin position="108"/>
        <end position="118"/>
    </location>
</feature>
<name>A0A498J1I0_MALDO</name>
<evidence type="ECO:0000313" key="2">
    <source>
        <dbReference type="EMBL" id="RXH88515.1"/>
    </source>
</evidence>
<evidence type="ECO:0000256" key="1">
    <source>
        <dbReference type="SAM" id="MobiDB-lite"/>
    </source>
</evidence>
<evidence type="ECO:0000313" key="3">
    <source>
        <dbReference type="Proteomes" id="UP000290289"/>
    </source>
</evidence>
<feature type="compositionally biased region" description="Acidic residues" evidence="1">
    <location>
        <begin position="119"/>
        <end position="129"/>
    </location>
</feature>
<accession>A0A498J1I0</accession>
<sequence>MIQHALRANGVMKYILEWSMVMEAESTFGDHVSFSDLWDDVRLFSFLLEMKNKYAGGGSSSAWWDGKTNDNVLRDNKTWVSKADLVSKWRSGCNISFGVTVEGGAKNKANDDKGKNTLEEDEEFIEAEE</sequence>
<dbReference type="Proteomes" id="UP000290289">
    <property type="component" value="Chromosome 9"/>
</dbReference>
<organism evidence="2 3">
    <name type="scientific">Malus domestica</name>
    <name type="common">Apple</name>
    <name type="synonym">Pyrus malus</name>
    <dbReference type="NCBI Taxonomy" id="3750"/>
    <lineage>
        <taxon>Eukaryota</taxon>
        <taxon>Viridiplantae</taxon>
        <taxon>Streptophyta</taxon>
        <taxon>Embryophyta</taxon>
        <taxon>Tracheophyta</taxon>
        <taxon>Spermatophyta</taxon>
        <taxon>Magnoliopsida</taxon>
        <taxon>eudicotyledons</taxon>
        <taxon>Gunneridae</taxon>
        <taxon>Pentapetalae</taxon>
        <taxon>rosids</taxon>
        <taxon>fabids</taxon>
        <taxon>Rosales</taxon>
        <taxon>Rosaceae</taxon>
        <taxon>Amygdaloideae</taxon>
        <taxon>Maleae</taxon>
        <taxon>Malus</taxon>
    </lineage>
</organism>
<keyword evidence="3" id="KW-1185">Reference proteome</keyword>
<dbReference type="AlphaFoldDB" id="A0A498J1I0"/>
<dbReference type="EMBL" id="RDQH01000335">
    <property type="protein sequence ID" value="RXH88515.1"/>
    <property type="molecule type" value="Genomic_DNA"/>
</dbReference>
<feature type="region of interest" description="Disordered" evidence="1">
    <location>
        <begin position="103"/>
        <end position="129"/>
    </location>
</feature>